<keyword evidence="1" id="KW-0472">Membrane</keyword>
<dbReference type="EMBL" id="JBHSDU010000003">
    <property type="protein sequence ID" value="MFC4309903.1"/>
    <property type="molecule type" value="Genomic_DNA"/>
</dbReference>
<keyword evidence="3" id="KW-1185">Reference proteome</keyword>
<protein>
    <submittedName>
        <fullName evidence="2">Uncharacterized protein</fullName>
    </submittedName>
</protein>
<organism evidence="2 3">
    <name type="scientific">Steroidobacter flavus</name>
    <dbReference type="NCBI Taxonomy" id="1842136"/>
    <lineage>
        <taxon>Bacteria</taxon>
        <taxon>Pseudomonadati</taxon>
        <taxon>Pseudomonadota</taxon>
        <taxon>Gammaproteobacteria</taxon>
        <taxon>Steroidobacterales</taxon>
        <taxon>Steroidobacteraceae</taxon>
        <taxon>Steroidobacter</taxon>
    </lineage>
</organism>
<comment type="caution">
    <text evidence="2">The sequence shown here is derived from an EMBL/GenBank/DDBJ whole genome shotgun (WGS) entry which is preliminary data.</text>
</comment>
<evidence type="ECO:0000256" key="1">
    <source>
        <dbReference type="SAM" id="Phobius"/>
    </source>
</evidence>
<name>A0ABV8SSF0_9GAMM</name>
<keyword evidence="1" id="KW-0812">Transmembrane</keyword>
<evidence type="ECO:0000313" key="2">
    <source>
        <dbReference type="EMBL" id="MFC4309903.1"/>
    </source>
</evidence>
<sequence length="201" mass="21679">MVRFDVTGDDLAARFDARLPSGSYGLLLGIVLCIPLTVAVLSAIEAQSPLGQAPPTVILTINGQSQQSVYGDYSWRGVIADAFQFVAPRSPLLAAAHFSATLNLHTRLGPPSEASCALRRVTPDRCAVGDGPSFSCWRPVHDWNTKIDCPALDGSSPAELDFQVPPGRYVLSVKTWWNNVGGTTQEFSIFVSSNETMEPTR</sequence>
<evidence type="ECO:0000313" key="3">
    <source>
        <dbReference type="Proteomes" id="UP001595904"/>
    </source>
</evidence>
<keyword evidence="1" id="KW-1133">Transmembrane helix</keyword>
<dbReference type="Proteomes" id="UP001595904">
    <property type="component" value="Unassembled WGS sequence"/>
</dbReference>
<gene>
    <name evidence="2" type="ORF">ACFPN2_12500</name>
</gene>
<feature type="transmembrane region" description="Helical" evidence="1">
    <location>
        <begin position="24"/>
        <end position="44"/>
    </location>
</feature>
<accession>A0ABV8SSF0</accession>
<dbReference type="RefSeq" id="WP_380596954.1">
    <property type="nucleotide sequence ID" value="NZ_JBHSDU010000003.1"/>
</dbReference>
<proteinExistence type="predicted"/>
<reference evidence="3" key="1">
    <citation type="journal article" date="2019" name="Int. J. Syst. Evol. Microbiol.">
        <title>The Global Catalogue of Microorganisms (GCM) 10K type strain sequencing project: providing services to taxonomists for standard genome sequencing and annotation.</title>
        <authorList>
            <consortium name="The Broad Institute Genomics Platform"/>
            <consortium name="The Broad Institute Genome Sequencing Center for Infectious Disease"/>
            <person name="Wu L."/>
            <person name="Ma J."/>
        </authorList>
    </citation>
    <scope>NUCLEOTIDE SEQUENCE [LARGE SCALE GENOMIC DNA]</scope>
    <source>
        <strain evidence="3">CGMCC 1.10759</strain>
    </source>
</reference>